<dbReference type="Proteomes" id="UP000606490">
    <property type="component" value="Unassembled WGS sequence"/>
</dbReference>
<dbReference type="Gene3D" id="3.40.30.10">
    <property type="entry name" value="Glutaredoxin"/>
    <property type="match status" value="1"/>
</dbReference>
<dbReference type="SUPFAM" id="SSF52833">
    <property type="entry name" value="Thioredoxin-like"/>
    <property type="match status" value="1"/>
</dbReference>
<keyword evidence="3" id="KW-1185">Reference proteome</keyword>
<comment type="caution">
    <text evidence="2">The sequence shown here is derived from an EMBL/GenBank/DDBJ whole genome shotgun (WGS) entry which is preliminary data.</text>
</comment>
<dbReference type="Pfam" id="PF01323">
    <property type="entry name" value="DSBA"/>
    <property type="match status" value="1"/>
</dbReference>
<gene>
    <name evidence="2" type="ORF">JMJ55_11190</name>
</gene>
<evidence type="ECO:0000259" key="1">
    <source>
        <dbReference type="Pfam" id="PF01323"/>
    </source>
</evidence>
<dbReference type="RefSeq" id="WP_202825637.1">
    <property type="nucleotide sequence ID" value="NZ_JAEUXJ010000004.1"/>
</dbReference>
<dbReference type="InterPro" id="IPR036249">
    <property type="entry name" value="Thioredoxin-like_sf"/>
</dbReference>
<name>A0ABS1V2H7_9PROT</name>
<dbReference type="PANTHER" id="PTHR13887">
    <property type="entry name" value="GLUTATHIONE S-TRANSFERASE KAPPA"/>
    <property type="match status" value="1"/>
</dbReference>
<reference evidence="2 3" key="1">
    <citation type="submission" date="2021-01" db="EMBL/GenBank/DDBJ databases">
        <title>Belnapia mucosa sp. nov. and Belnapia arida sp. nov., isolated from the Tabernas Desert (Almeria, Spain).</title>
        <authorList>
            <person name="Molina-Menor E."/>
            <person name="Vidal-Verdu A."/>
            <person name="Calonge A."/>
            <person name="Satari L."/>
            <person name="Pereto Magraner J."/>
            <person name="Porcar Miralles M."/>
        </authorList>
    </citation>
    <scope>NUCLEOTIDE SEQUENCE [LARGE SCALE GENOMIC DNA]</scope>
    <source>
        <strain evidence="2 3">T6</strain>
    </source>
</reference>
<feature type="domain" description="DSBA-like thioredoxin" evidence="1">
    <location>
        <begin position="21"/>
        <end position="224"/>
    </location>
</feature>
<dbReference type="PANTHER" id="PTHR13887:SF41">
    <property type="entry name" value="THIOREDOXIN SUPERFAMILY PROTEIN"/>
    <property type="match status" value="1"/>
</dbReference>
<dbReference type="CDD" id="cd03024">
    <property type="entry name" value="DsbA_FrnE"/>
    <property type="match status" value="1"/>
</dbReference>
<dbReference type="EMBL" id="JAEUXJ010000004">
    <property type="protein sequence ID" value="MBL6455889.1"/>
    <property type="molecule type" value="Genomic_DNA"/>
</dbReference>
<accession>A0ABS1V2H7</accession>
<sequence length="236" mass="25492">MDQQDPAPPAQIDVAAPPARIDVVSDVICPWCWIGKRNLEGALALLAEEGQRFAVYWRPFQLNPDMPDEGVERDAYRAAKFGSAERGRELDAQVAAAGRAAGLEFRHDLMRRTPNTIDAHRLIRWAGEQGLDQQAALEEAIFQAYFQRGLDTGSRAVLAALAGEAGLSEAEATAFLASGEGEAEVRAEDAGFRRSGLSGVPTFALEGHVLFSGAMPPERIAEALRRGLAILRQQAA</sequence>
<protein>
    <submittedName>
        <fullName evidence="2">DsbA family oxidoreductase</fullName>
    </submittedName>
</protein>
<organism evidence="2 3">
    <name type="scientific">Belnapia mucosa</name>
    <dbReference type="NCBI Taxonomy" id="2804532"/>
    <lineage>
        <taxon>Bacteria</taxon>
        <taxon>Pseudomonadati</taxon>
        <taxon>Pseudomonadota</taxon>
        <taxon>Alphaproteobacteria</taxon>
        <taxon>Acetobacterales</taxon>
        <taxon>Roseomonadaceae</taxon>
        <taxon>Belnapia</taxon>
    </lineage>
</organism>
<evidence type="ECO:0000313" key="3">
    <source>
        <dbReference type="Proteomes" id="UP000606490"/>
    </source>
</evidence>
<dbReference type="InterPro" id="IPR001853">
    <property type="entry name" value="DSBA-like_thioredoxin_dom"/>
</dbReference>
<evidence type="ECO:0000313" key="2">
    <source>
        <dbReference type="EMBL" id="MBL6455889.1"/>
    </source>
</evidence>
<proteinExistence type="predicted"/>